<dbReference type="GO" id="GO:0000922">
    <property type="term" value="C:spindle pole"/>
    <property type="evidence" value="ECO:0007669"/>
    <property type="project" value="InterPro"/>
</dbReference>
<dbReference type="GO" id="GO:0031122">
    <property type="term" value="P:cytoplasmic microtubule organization"/>
    <property type="evidence" value="ECO:0007669"/>
    <property type="project" value="TreeGrafter"/>
</dbReference>
<feature type="domain" description="Gamma tubulin complex component C-terminal" evidence="7">
    <location>
        <begin position="361"/>
        <end position="669"/>
    </location>
</feature>
<dbReference type="GO" id="GO:0005874">
    <property type="term" value="C:microtubule"/>
    <property type="evidence" value="ECO:0007669"/>
    <property type="project" value="UniProtKB-KW"/>
</dbReference>
<evidence type="ECO:0000259" key="7">
    <source>
        <dbReference type="Pfam" id="PF04130"/>
    </source>
</evidence>
<dbReference type="OrthoDB" id="78652at2759"/>
<keyword evidence="9" id="KW-1185">Reference proteome</keyword>
<dbReference type="InterPro" id="IPR007259">
    <property type="entry name" value="GCP"/>
</dbReference>
<reference evidence="10" key="1">
    <citation type="submission" date="2025-08" db="UniProtKB">
        <authorList>
            <consortium name="RefSeq"/>
        </authorList>
    </citation>
    <scope>IDENTIFICATION</scope>
    <source>
        <tissue evidence="10">Entire body</tissue>
    </source>
</reference>
<evidence type="ECO:0000259" key="8">
    <source>
        <dbReference type="Pfam" id="PF17681"/>
    </source>
</evidence>
<organism evidence="9 10">
    <name type="scientific">Agrilus planipennis</name>
    <name type="common">Emerald ash borer</name>
    <name type="synonym">Agrilus marcopoli</name>
    <dbReference type="NCBI Taxonomy" id="224129"/>
    <lineage>
        <taxon>Eukaryota</taxon>
        <taxon>Metazoa</taxon>
        <taxon>Ecdysozoa</taxon>
        <taxon>Arthropoda</taxon>
        <taxon>Hexapoda</taxon>
        <taxon>Insecta</taxon>
        <taxon>Pterygota</taxon>
        <taxon>Neoptera</taxon>
        <taxon>Endopterygota</taxon>
        <taxon>Coleoptera</taxon>
        <taxon>Polyphaga</taxon>
        <taxon>Elateriformia</taxon>
        <taxon>Buprestoidea</taxon>
        <taxon>Buprestidae</taxon>
        <taxon>Agrilinae</taxon>
        <taxon>Agrilus</taxon>
    </lineage>
</organism>
<evidence type="ECO:0000313" key="10">
    <source>
        <dbReference type="RefSeq" id="XP_025830205.1"/>
    </source>
</evidence>
<name>A0A7F5QY91_AGRPL</name>
<dbReference type="InterPro" id="IPR040457">
    <property type="entry name" value="GCP_C"/>
</dbReference>
<comment type="subcellular location">
    <subcellularLocation>
        <location evidence="1 6">Cytoplasm</location>
        <location evidence="1 6">Cytoskeleton</location>
        <location evidence="1 6">Microtubule organizing center</location>
    </subcellularLocation>
</comment>
<comment type="similarity">
    <text evidence="2 6">Belongs to the TUBGCP family.</text>
</comment>
<protein>
    <recommendedName>
        <fullName evidence="6">Gamma-tubulin complex component</fullName>
    </recommendedName>
</protein>
<dbReference type="GO" id="GO:0007020">
    <property type="term" value="P:microtubule nucleation"/>
    <property type="evidence" value="ECO:0007669"/>
    <property type="project" value="InterPro"/>
</dbReference>
<evidence type="ECO:0000256" key="2">
    <source>
        <dbReference type="ARBA" id="ARBA00010337"/>
    </source>
</evidence>
<keyword evidence="5 6" id="KW-0206">Cytoskeleton</keyword>
<evidence type="ECO:0000256" key="6">
    <source>
        <dbReference type="RuleBase" id="RU363050"/>
    </source>
</evidence>
<dbReference type="PANTHER" id="PTHR19302:SF27">
    <property type="entry name" value="GAMMA-TUBULIN COMPLEX COMPONENT 4"/>
    <property type="match status" value="1"/>
</dbReference>
<accession>A0A7F5QY91</accession>
<evidence type="ECO:0000256" key="3">
    <source>
        <dbReference type="ARBA" id="ARBA00022490"/>
    </source>
</evidence>
<evidence type="ECO:0000313" key="9">
    <source>
        <dbReference type="Proteomes" id="UP000192223"/>
    </source>
</evidence>
<evidence type="ECO:0000256" key="4">
    <source>
        <dbReference type="ARBA" id="ARBA00022701"/>
    </source>
</evidence>
<keyword evidence="3 6" id="KW-0963">Cytoplasm</keyword>
<dbReference type="Pfam" id="PF17681">
    <property type="entry name" value="GCP_N_terminal"/>
    <property type="match status" value="1"/>
</dbReference>
<dbReference type="FunCoup" id="A0A7F5QY91">
    <property type="interactions" value="1513"/>
</dbReference>
<dbReference type="Gene3D" id="1.20.120.1900">
    <property type="entry name" value="Gamma-tubulin complex, C-terminal domain"/>
    <property type="match status" value="1"/>
</dbReference>
<dbReference type="GO" id="GO:0000930">
    <property type="term" value="C:gamma-tubulin complex"/>
    <property type="evidence" value="ECO:0007669"/>
    <property type="project" value="TreeGrafter"/>
</dbReference>
<dbReference type="InterPro" id="IPR042241">
    <property type="entry name" value="GCP_C_sf"/>
</dbReference>
<feature type="domain" description="Gamma tubulin complex component protein N-terminal" evidence="8">
    <location>
        <begin position="3"/>
        <end position="358"/>
    </location>
</feature>
<dbReference type="GeneID" id="108742798"/>
<proteinExistence type="inferred from homology"/>
<dbReference type="Pfam" id="PF04130">
    <property type="entry name" value="GCP_C_terminal"/>
    <property type="match status" value="1"/>
</dbReference>
<dbReference type="GO" id="GO:0051011">
    <property type="term" value="F:microtubule minus-end binding"/>
    <property type="evidence" value="ECO:0007669"/>
    <property type="project" value="TreeGrafter"/>
</dbReference>
<dbReference type="CTD" id="34441"/>
<keyword evidence="4 6" id="KW-0493">Microtubule</keyword>
<dbReference type="GO" id="GO:0000278">
    <property type="term" value="P:mitotic cell cycle"/>
    <property type="evidence" value="ECO:0007669"/>
    <property type="project" value="TreeGrafter"/>
</dbReference>
<dbReference type="Proteomes" id="UP000192223">
    <property type="component" value="Unplaced"/>
</dbReference>
<sequence length="680" mass="79308">MIHETLLYLLNCPVNVFGTYDVDGLSDILEVQDFIHPSEKKLHQRILAVGASYHCIENFIKSVTDQNIINLQTNIEKDSVIKFEDKIATKCATPGLYVKAFCQGVDKCLEEYRRDIVKLEELFLKNCSINLTYILGCVEKYVTLFDALKSMVYMIQSDSIRGCQIIGKLQRYLESGTESVNKAATRIIQFVNVIFFRQLCNWIIYGDLLDINDEFFICDGKDVDENFINEDPSHQEVTKFSDAAFDALKSSKLKRPPPIRRFFLREELFPFDNSKHLAEVILFIGQIVWIISNGPKEKTKDKLNLRYTRDVWEGKDVVYYQKLQKLEKSAINITEFEATIEECRLTLAKYLWNIMVEEANLLEHLQLVRDYFCLGRGELFQQFIVSAENSLKDNPCTSTVGNINCIFKEAAQKLYGDTDKTHKKFELAIAKVQDNNCNDPLLSLEVNFEVKWPLHIIFHPNTLKLYNKLFCYLLRIKKTHIDLHKLWSLHIHCKHKINPMVWSLRTTLMFVVNNIQYYLQVDVIEGQFSILKGSFKNAHEFGQIARHHSIFLSNLLSKTFLLATDETSDQENKQHHSLYQTPAVMHTEGENLVYKVILQILQLCDKFCFLALTWENNLQEPELKQLEEMKAECDTLMQVLLRVLYNLHERVSGPHLLQLLHRLDFNRWFSKRKDLPLTSN</sequence>
<dbReference type="GO" id="GO:0051225">
    <property type="term" value="P:spindle assembly"/>
    <property type="evidence" value="ECO:0007669"/>
    <property type="project" value="TreeGrafter"/>
</dbReference>
<evidence type="ECO:0000256" key="5">
    <source>
        <dbReference type="ARBA" id="ARBA00023212"/>
    </source>
</evidence>
<dbReference type="InterPro" id="IPR041470">
    <property type="entry name" value="GCP_N"/>
</dbReference>
<dbReference type="InParanoid" id="A0A7F5QY91"/>
<dbReference type="KEGG" id="apln:108742798"/>
<dbReference type="GO" id="GO:0043015">
    <property type="term" value="F:gamma-tubulin binding"/>
    <property type="evidence" value="ECO:0007669"/>
    <property type="project" value="InterPro"/>
</dbReference>
<gene>
    <name evidence="10" type="primary">LOC108742798</name>
</gene>
<dbReference type="PANTHER" id="PTHR19302">
    <property type="entry name" value="GAMMA TUBULIN COMPLEX PROTEIN"/>
    <property type="match status" value="1"/>
</dbReference>
<evidence type="ECO:0000256" key="1">
    <source>
        <dbReference type="ARBA" id="ARBA00004267"/>
    </source>
</evidence>
<dbReference type="RefSeq" id="XP_025830205.1">
    <property type="nucleotide sequence ID" value="XM_025974420.1"/>
</dbReference>
<dbReference type="GO" id="GO:0051321">
    <property type="term" value="P:meiotic cell cycle"/>
    <property type="evidence" value="ECO:0007669"/>
    <property type="project" value="TreeGrafter"/>
</dbReference>
<dbReference type="AlphaFoldDB" id="A0A7F5QY91"/>